<dbReference type="AlphaFoldDB" id="A0A5A7SQ81"/>
<feature type="compositionally biased region" description="Basic and acidic residues" evidence="1">
    <location>
        <begin position="50"/>
        <end position="59"/>
    </location>
</feature>
<protein>
    <submittedName>
        <fullName evidence="2">Uncharacterized protein</fullName>
    </submittedName>
</protein>
<sequence length="185" mass="21668">MMLSYKQTKIRSEDVELAEELKREVEAMSQEMMTKGPHLRRRGRKPPSNMKREREARSALPHLKDANKAIREAFGWRKFFKGTSKIRLEVVRKFYASDHNQAEYYAIMDEKSAYFNIEAINKLYNFPFDAETPDHVLITATLKRQAMEALETIAWLGAEYDITPTGKYLLYPHQLTIEASVWLFS</sequence>
<dbReference type="EMBL" id="SSTE01022915">
    <property type="protein sequence ID" value="KAA0031701.1"/>
    <property type="molecule type" value="Genomic_DNA"/>
</dbReference>
<organism evidence="2 4">
    <name type="scientific">Cucumis melo var. makuwa</name>
    <name type="common">Oriental melon</name>
    <dbReference type="NCBI Taxonomy" id="1194695"/>
    <lineage>
        <taxon>Eukaryota</taxon>
        <taxon>Viridiplantae</taxon>
        <taxon>Streptophyta</taxon>
        <taxon>Embryophyta</taxon>
        <taxon>Tracheophyta</taxon>
        <taxon>Spermatophyta</taxon>
        <taxon>Magnoliopsida</taxon>
        <taxon>eudicotyledons</taxon>
        <taxon>Gunneridae</taxon>
        <taxon>Pentapetalae</taxon>
        <taxon>rosids</taxon>
        <taxon>fabids</taxon>
        <taxon>Cucurbitales</taxon>
        <taxon>Cucurbitaceae</taxon>
        <taxon>Benincaseae</taxon>
        <taxon>Cucumis</taxon>
    </lineage>
</organism>
<comment type="caution">
    <text evidence="2">The sequence shown here is derived from an EMBL/GenBank/DDBJ whole genome shotgun (WGS) entry which is preliminary data.</text>
</comment>
<gene>
    <name evidence="3" type="ORF">E5676_scaffold409G00070</name>
    <name evidence="2" type="ORF">E6C27_scaffold139G004850</name>
</gene>
<name>A0A5A7SQ81_CUCMM</name>
<feature type="region of interest" description="Disordered" evidence="1">
    <location>
        <begin position="32"/>
        <end position="59"/>
    </location>
</feature>
<proteinExistence type="predicted"/>
<accession>A0A5A7SQ81</accession>
<dbReference type="Proteomes" id="UP000321393">
    <property type="component" value="Unassembled WGS sequence"/>
</dbReference>
<dbReference type="Proteomes" id="UP000321947">
    <property type="component" value="Unassembled WGS sequence"/>
</dbReference>
<dbReference type="EMBL" id="SSTD01014204">
    <property type="protein sequence ID" value="TYK04411.1"/>
    <property type="molecule type" value="Genomic_DNA"/>
</dbReference>
<reference evidence="4 5" key="1">
    <citation type="submission" date="2019-08" db="EMBL/GenBank/DDBJ databases">
        <title>Draft genome sequences of two oriental melons (Cucumis melo L. var makuwa).</title>
        <authorList>
            <person name="Kwon S.-Y."/>
        </authorList>
    </citation>
    <scope>NUCLEOTIDE SEQUENCE [LARGE SCALE GENOMIC DNA]</scope>
    <source>
        <strain evidence="5">cv. Chang Bougi</strain>
        <strain evidence="4">cv. SW 3</strain>
        <tissue evidence="2">Leaf</tissue>
    </source>
</reference>
<evidence type="ECO:0000313" key="5">
    <source>
        <dbReference type="Proteomes" id="UP000321947"/>
    </source>
</evidence>
<evidence type="ECO:0000313" key="4">
    <source>
        <dbReference type="Proteomes" id="UP000321393"/>
    </source>
</evidence>
<evidence type="ECO:0000313" key="2">
    <source>
        <dbReference type="EMBL" id="KAA0031701.1"/>
    </source>
</evidence>
<evidence type="ECO:0000256" key="1">
    <source>
        <dbReference type="SAM" id="MobiDB-lite"/>
    </source>
</evidence>
<evidence type="ECO:0000313" key="3">
    <source>
        <dbReference type="EMBL" id="TYK04411.1"/>
    </source>
</evidence>